<dbReference type="CDD" id="cd03310">
    <property type="entry name" value="CIMS_like"/>
    <property type="match status" value="1"/>
</dbReference>
<name>I4DA27_DESAJ</name>
<proteinExistence type="predicted"/>
<dbReference type="Proteomes" id="UP000002892">
    <property type="component" value="Chromosome"/>
</dbReference>
<dbReference type="HOGENOM" id="CLU_789227_0_0_9"/>
<gene>
    <name evidence="1" type="ordered locus">Desaci_3770</name>
</gene>
<protein>
    <recommendedName>
        <fullName evidence="3">Methionine synthase II (Cobalamin-independent)</fullName>
    </recommendedName>
</protein>
<organism evidence="1 2">
    <name type="scientific">Desulfosporosinus acidiphilus (strain DSM 22704 / JCM 16185 / SJ4)</name>
    <dbReference type="NCBI Taxonomy" id="646529"/>
    <lineage>
        <taxon>Bacteria</taxon>
        <taxon>Bacillati</taxon>
        <taxon>Bacillota</taxon>
        <taxon>Clostridia</taxon>
        <taxon>Eubacteriales</taxon>
        <taxon>Desulfitobacteriaceae</taxon>
        <taxon>Desulfosporosinus</taxon>
    </lineage>
</organism>
<dbReference type="RefSeq" id="WP_014828638.1">
    <property type="nucleotide sequence ID" value="NC_018068.1"/>
</dbReference>
<dbReference type="SUPFAM" id="SSF51726">
    <property type="entry name" value="UROD/MetE-like"/>
    <property type="match status" value="1"/>
</dbReference>
<dbReference type="EMBL" id="CP003639">
    <property type="protein sequence ID" value="AFM42651.1"/>
    <property type="molecule type" value="Genomic_DNA"/>
</dbReference>
<dbReference type="AlphaFoldDB" id="I4DA27"/>
<keyword evidence="2" id="KW-1185">Reference proteome</keyword>
<evidence type="ECO:0000313" key="2">
    <source>
        <dbReference type="Proteomes" id="UP000002892"/>
    </source>
</evidence>
<dbReference type="KEGG" id="dai:Desaci_3770"/>
<evidence type="ECO:0008006" key="3">
    <source>
        <dbReference type="Google" id="ProtNLM"/>
    </source>
</evidence>
<reference evidence="1 2" key="1">
    <citation type="journal article" date="2012" name="J. Bacteriol.">
        <title>Complete genome sequences of Desulfosporosinus orientis DSM765T, Desulfosporosinus youngiae DSM17734T, Desulfosporosinus meridiei DSM13257T, and Desulfosporosinus acidiphilus DSM22704T.</title>
        <authorList>
            <person name="Pester M."/>
            <person name="Brambilla E."/>
            <person name="Alazard D."/>
            <person name="Rattei T."/>
            <person name="Weinmaier T."/>
            <person name="Han J."/>
            <person name="Lucas S."/>
            <person name="Lapidus A."/>
            <person name="Cheng J.F."/>
            <person name="Goodwin L."/>
            <person name="Pitluck S."/>
            <person name="Peters L."/>
            <person name="Ovchinnikova G."/>
            <person name="Teshima H."/>
            <person name="Detter J.C."/>
            <person name="Han C.S."/>
            <person name="Tapia R."/>
            <person name="Land M.L."/>
            <person name="Hauser L."/>
            <person name="Kyrpides N.C."/>
            <person name="Ivanova N.N."/>
            <person name="Pagani I."/>
            <person name="Huntmann M."/>
            <person name="Wei C.L."/>
            <person name="Davenport K.W."/>
            <person name="Daligault H."/>
            <person name="Chain P.S."/>
            <person name="Chen A."/>
            <person name="Mavromatis K."/>
            <person name="Markowitz V."/>
            <person name="Szeto E."/>
            <person name="Mikhailova N."/>
            <person name="Pati A."/>
            <person name="Wagner M."/>
            <person name="Woyke T."/>
            <person name="Ollivier B."/>
            <person name="Klenk H.P."/>
            <person name="Spring S."/>
            <person name="Loy A."/>
        </authorList>
    </citation>
    <scope>NUCLEOTIDE SEQUENCE [LARGE SCALE GENOMIC DNA]</scope>
    <source>
        <strain evidence="2">DSM 22704 / JCM 16185 / SJ4</strain>
    </source>
</reference>
<sequence>MKNVEFKPNFLVSGVGSVPHIKGEEALSLIWSNIPRAPHWPQLPGLGDESSFVAQYLNALFTTRVVENVSVPKFQTEAADWMERMTSFYELYLRAQEGDEEALQNFGFNTSSGEGFDLFCRDLEERGTRKAVLLKGQLSGSLTLGMQITDHNRKPCYYDEVLRDMLVKNLAMHAEWQTRRLQAFGLPVLMTIDDPGLYAFGASTHVTLDRTQLIDELNSIADGILRQNGIPGVHVCAGMDWTLVFDSKINVVNFDAYGFMTSMMVLAESVAEFLERGGVISWGIVPTSNKAWEENAESIKRRLDGNIRELVKRGVDESRLRQQSMITPSCGAGTLSKELAEHIYKLLSEIGTL</sequence>
<dbReference type="Gene3D" id="3.20.20.210">
    <property type="match status" value="1"/>
</dbReference>
<dbReference type="InterPro" id="IPR038071">
    <property type="entry name" value="UROD/MetE-like_sf"/>
</dbReference>
<dbReference type="STRING" id="646529.Desaci_3770"/>
<evidence type="ECO:0000313" key="1">
    <source>
        <dbReference type="EMBL" id="AFM42651.1"/>
    </source>
</evidence>
<dbReference type="eggNOG" id="COG0620">
    <property type="taxonomic scope" value="Bacteria"/>
</dbReference>
<accession>I4DA27</accession>